<evidence type="ECO:0000313" key="6">
    <source>
        <dbReference type="Proteomes" id="UP001199260"/>
    </source>
</evidence>
<keyword evidence="5" id="KW-0012">Acyltransferase</keyword>
<dbReference type="InterPro" id="IPR014030">
    <property type="entry name" value="Ketoacyl_synth_N"/>
</dbReference>
<dbReference type="PROSITE" id="PS00606">
    <property type="entry name" value="KS3_1"/>
    <property type="match status" value="1"/>
</dbReference>
<dbReference type="InterPro" id="IPR018201">
    <property type="entry name" value="Ketoacyl_synth_AS"/>
</dbReference>
<dbReference type="RefSeq" id="WP_230776436.1">
    <property type="nucleotide sequence ID" value="NZ_JAJNCT010000020.1"/>
</dbReference>
<evidence type="ECO:0000256" key="1">
    <source>
        <dbReference type="ARBA" id="ARBA00008467"/>
    </source>
</evidence>
<proteinExistence type="inferred from homology"/>
<dbReference type="PANTHER" id="PTHR11712">
    <property type="entry name" value="POLYKETIDE SYNTHASE-RELATED"/>
    <property type="match status" value="1"/>
</dbReference>
<comment type="caution">
    <text evidence="5">The sequence shown here is derived from an EMBL/GenBank/DDBJ whole genome shotgun (WGS) entry which is preliminary data.</text>
</comment>
<accession>A0AAW4XY30</accession>
<dbReference type="PROSITE" id="PS52004">
    <property type="entry name" value="KS3_2"/>
    <property type="match status" value="1"/>
</dbReference>
<dbReference type="EMBL" id="JAJNCT010000020">
    <property type="protein sequence ID" value="MCD2166372.1"/>
    <property type="molecule type" value="Genomic_DNA"/>
</dbReference>
<evidence type="ECO:0000256" key="3">
    <source>
        <dbReference type="RuleBase" id="RU003694"/>
    </source>
</evidence>
<dbReference type="Gene3D" id="3.40.47.10">
    <property type="match status" value="2"/>
</dbReference>
<protein>
    <submittedName>
        <fullName evidence="5">Beta-ketoacyl-ACP synthase</fullName>
        <ecNumber evidence="5">2.3.1.179</ecNumber>
    </submittedName>
</protein>
<dbReference type="CDD" id="cd00834">
    <property type="entry name" value="KAS_I_II"/>
    <property type="match status" value="1"/>
</dbReference>
<dbReference type="Pfam" id="PF00109">
    <property type="entry name" value="ketoacyl-synt"/>
    <property type="match status" value="1"/>
</dbReference>
<dbReference type="GO" id="GO:0006633">
    <property type="term" value="P:fatty acid biosynthetic process"/>
    <property type="evidence" value="ECO:0007669"/>
    <property type="project" value="InterPro"/>
</dbReference>
<name>A0AAW4XY30_9BURK</name>
<sequence length="417" mass="44015">MSNDNHSAKRRVVVTGIGALSPLGHDWQTVRQQLHSGRNAIRVMHEWQDIEGLNTQLGCTVPEFALPAHYNRKTMRSMGRVALMATRASELALESAGLLGHPLLKSGSMGVAYGSSAGTPAAIGDFGRMIMDRTTEGINANTYIKMMSHTAAVNIGVFFGLTGRVITTSSACTSASQGIGYAFEAIQSGKQLAMLAGGAEELDATQAAVFDTLFATSVKNDTPGLTPRPFDAGRDGLVLGEGACTFVLEELAHATARGAPIIAELIGFGSNCDGTHVTHPNPATMAQAMRLALQDAGLAPADIGYVNAHGTATEQGDIAEAAATFDVFGDRVPVSTLKGYMGHTLGACGSLEAWMSLEMMREGLFAQNANLNQVDERCAALDYITGQPRAIGTDVVMSNNFAFGGINTSLIFRRWMP</sequence>
<evidence type="ECO:0000259" key="4">
    <source>
        <dbReference type="PROSITE" id="PS52004"/>
    </source>
</evidence>
<feature type="domain" description="Ketosynthase family 3 (KS3)" evidence="4">
    <location>
        <begin position="9"/>
        <end position="414"/>
    </location>
</feature>
<dbReference type="AlphaFoldDB" id="A0AAW4XY30"/>
<dbReference type="InterPro" id="IPR020841">
    <property type="entry name" value="PKS_Beta-ketoAc_synthase_dom"/>
</dbReference>
<comment type="similarity">
    <text evidence="1 3">Belongs to the thiolase-like superfamily. Beta-ketoacyl-ACP synthases family.</text>
</comment>
<dbReference type="GO" id="GO:0004315">
    <property type="term" value="F:3-oxoacyl-[acyl-carrier-protein] synthase activity"/>
    <property type="evidence" value="ECO:0007669"/>
    <property type="project" value="UniProtKB-EC"/>
</dbReference>
<dbReference type="Proteomes" id="UP001199260">
    <property type="component" value="Unassembled WGS sequence"/>
</dbReference>
<dbReference type="NCBIfam" id="NF006587">
    <property type="entry name" value="PRK09116.1"/>
    <property type="match status" value="1"/>
</dbReference>
<dbReference type="GO" id="GO:0005829">
    <property type="term" value="C:cytosol"/>
    <property type="evidence" value="ECO:0007669"/>
    <property type="project" value="TreeGrafter"/>
</dbReference>
<evidence type="ECO:0000256" key="2">
    <source>
        <dbReference type="ARBA" id="ARBA00022679"/>
    </source>
</evidence>
<gene>
    <name evidence="5" type="ORF">LPW39_14710</name>
</gene>
<reference evidence="5 6" key="1">
    <citation type="submission" date="2021-11" db="EMBL/GenBank/DDBJ databases">
        <title>Genome sequence.</title>
        <authorList>
            <person name="Sun Q."/>
        </authorList>
    </citation>
    <scope>NUCLEOTIDE SEQUENCE [LARGE SCALE GENOMIC DNA]</scope>
    <source>
        <strain evidence="5 6">KCTC 12005</strain>
    </source>
</reference>
<dbReference type="InterPro" id="IPR014031">
    <property type="entry name" value="Ketoacyl_synth_C"/>
</dbReference>
<dbReference type="Pfam" id="PF02801">
    <property type="entry name" value="Ketoacyl-synt_C"/>
    <property type="match status" value="1"/>
</dbReference>
<dbReference type="PANTHER" id="PTHR11712:SF325">
    <property type="entry name" value="3-OXOACYL-(ACYL-CARRIER-PROTEIN) SYNTHASE II FABF"/>
    <property type="match status" value="1"/>
</dbReference>
<keyword evidence="6" id="KW-1185">Reference proteome</keyword>
<dbReference type="EC" id="2.3.1.179" evidence="5"/>
<evidence type="ECO:0000313" key="5">
    <source>
        <dbReference type="EMBL" id="MCD2166372.1"/>
    </source>
</evidence>
<dbReference type="InterPro" id="IPR016039">
    <property type="entry name" value="Thiolase-like"/>
</dbReference>
<dbReference type="SMART" id="SM00825">
    <property type="entry name" value="PKS_KS"/>
    <property type="match status" value="1"/>
</dbReference>
<dbReference type="SUPFAM" id="SSF53901">
    <property type="entry name" value="Thiolase-like"/>
    <property type="match status" value="2"/>
</dbReference>
<organism evidence="5 6">
    <name type="scientific">Comamonas koreensis</name>
    <dbReference type="NCBI Taxonomy" id="160825"/>
    <lineage>
        <taxon>Bacteria</taxon>
        <taxon>Pseudomonadati</taxon>
        <taxon>Pseudomonadota</taxon>
        <taxon>Betaproteobacteria</taxon>
        <taxon>Burkholderiales</taxon>
        <taxon>Comamonadaceae</taxon>
        <taxon>Comamonas</taxon>
    </lineage>
</organism>
<dbReference type="InterPro" id="IPR000794">
    <property type="entry name" value="Beta-ketoacyl_synthase"/>
</dbReference>
<keyword evidence="2 3" id="KW-0808">Transferase</keyword>